<accession>A0A7W6EQ29</accession>
<dbReference type="AlphaFoldDB" id="A0A7W6EQ29"/>
<dbReference type="EMBL" id="JACIBY010000004">
    <property type="protein sequence ID" value="MBB3838078.1"/>
    <property type="molecule type" value="Genomic_DNA"/>
</dbReference>
<keyword evidence="2" id="KW-1185">Reference proteome</keyword>
<protein>
    <submittedName>
        <fullName evidence="1">Uncharacterized protein</fullName>
    </submittedName>
</protein>
<sequence>MNLIAKFQFVFFICYGKIPIFNTVFFPKKKGVLLVNVLDFYL</sequence>
<proteinExistence type="predicted"/>
<name>A0A7W6EQ29_9BACT</name>
<reference evidence="1 2" key="1">
    <citation type="submission" date="2020-08" db="EMBL/GenBank/DDBJ databases">
        <title>Genomic Encyclopedia of Type Strains, Phase IV (KMG-IV): sequencing the most valuable type-strain genomes for metagenomic binning, comparative biology and taxonomic classification.</title>
        <authorList>
            <person name="Goeker M."/>
        </authorList>
    </citation>
    <scope>NUCLEOTIDE SEQUENCE [LARGE SCALE GENOMIC DNA]</scope>
    <source>
        <strain evidence="1 2">DSM 17976</strain>
    </source>
</reference>
<evidence type="ECO:0000313" key="1">
    <source>
        <dbReference type="EMBL" id="MBB3838078.1"/>
    </source>
</evidence>
<comment type="caution">
    <text evidence="1">The sequence shown here is derived from an EMBL/GenBank/DDBJ whole genome shotgun (WGS) entry which is preliminary data.</text>
</comment>
<organism evidence="1 2">
    <name type="scientific">Runella defluvii</name>
    <dbReference type="NCBI Taxonomy" id="370973"/>
    <lineage>
        <taxon>Bacteria</taxon>
        <taxon>Pseudomonadati</taxon>
        <taxon>Bacteroidota</taxon>
        <taxon>Cytophagia</taxon>
        <taxon>Cytophagales</taxon>
        <taxon>Spirosomataceae</taxon>
        <taxon>Runella</taxon>
    </lineage>
</organism>
<dbReference type="Proteomes" id="UP000541352">
    <property type="component" value="Unassembled WGS sequence"/>
</dbReference>
<evidence type="ECO:0000313" key="2">
    <source>
        <dbReference type="Proteomes" id="UP000541352"/>
    </source>
</evidence>
<gene>
    <name evidence="1" type="ORF">FHS57_002083</name>
</gene>